<dbReference type="Gene3D" id="4.10.410.10">
    <property type="entry name" value="Pancreatic trypsin inhibitor Kunitz domain"/>
    <property type="match status" value="1"/>
</dbReference>
<dbReference type="PANTHER" id="PTHR46751:SF1">
    <property type="entry name" value="WAP FOUR-DISULFIDE CORE DOMAIN PROTEIN 6A"/>
    <property type="match status" value="1"/>
</dbReference>
<evidence type="ECO:0000259" key="5">
    <source>
        <dbReference type="PROSITE" id="PS50279"/>
    </source>
</evidence>
<dbReference type="InterPro" id="IPR002223">
    <property type="entry name" value="Kunitz_BPTI"/>
</dbReference>
<comment type="similarity">
    <text evidence="4">Belongs to the venom Kunitz-type family. 03 (sub-Kunitz) subfamily.</text>
</comment>
<feature type="non-terminal residue" evidence="6">
    <location>
        <position position="1"/>
    </location>
</feature>
<dbReference type="SUPFAM" id="SSF57362">
    <property type="entry name" value="BPTI-like"/>
    <property type="match status" value="1"/>
</dbReference>
<dbReference type="GO" id="GO:0004867">
    <property type="term" value="F:serine-type endopeptidase inhibitor activity"/>
    <property type="evidence" value="ECO:0007669"/>
    <property type="project" value="UniProtKB-KW"/>
</dbReference>
<dbReference type="EMBL" id="GEFH01002209">
    <property type="protein sequence ID" value="JAP66372.1"/>
    <property type="molecule type" value="mRNA"/>
</dbReference>
<dbReference type="PROSITE" id="PS00280">
    <property type="entry name" value="BPTI_KUNITZ_1"/>
    <property type="match status" value="1"/>
</dbReference>
<organism evidence="6">
    <name type="scientific">Hyalomma excavatum</name>
    <dbReference type="NCBI Taxonomy" id="257692"/>
    <lineage>
        <taxon>Eukaryota</taxon>
        <taxon>Metazoa</taxon>
        <taxon>Ecdysozoa</taxon>
        <taxon>Arthropoda</taxon>
        <taxon>Chelicerata</taxon>
        <taxon>Arachnida</taxon>
        <taxon>Acari</taxon>
        <taxon>Parasitiformes</taxon>
        <taxon>Ixodida</taxon>
        <taxon>Ixodoidea</taxon>
        <taxon>Ixodidae</taxon>
        <taxon>Hyalomminae</taxon>
        <taxon>Hyalomma</taxon>
    </lineage>
</organism>
<dbReference type="Pfam" id="PF00014">
    <property type="entry name" value="Kunitz_BPTI"/>
    <property type="match status" value="1"/>
</dbReference>
<sequence length="78" mass="9118">VIGVSSTTKRKHRCKFPLDDGPCRALIPRWWYDYKTNNCTAFYYGGCEGNENNFETKDMCEEKCKRPRPRKPKVLGNV</sequence>
<proteinExistence type="evidence at transcript level"/>
<dbReference type="FunFam" id="4.10.410.10:FF:000015">
    <property type="entry name" value="WAP four-disulfide core domain 6A"/>
    <property type="match status" value="1"/>
</dbReference>
<dbReference type="CDD" id="cd00109">
    <property type="entry name" value="Kunitz-type"/>
    <property type="match status" value="1"/>
</dbReference>
<dbReference type="AlphaFoldDB" id="A0A131XJ19"/>
<dbReference type="InterPro" id="IPR036880">
    <property type="entry name" value="Kunitz_BPTI_sf"/>
</dbReference>
<evidence type="ECO:0000256" key="2">
    <source>
        <dbReference type="ARBA" id="ARBA00022900"/>
    </source>
</evidence>
<evidence type="ECO:0000313" key="6">
    <source>
        <dbReference type="EMBL" id="JAP66372.1"/>
    </source>
</evidence>
<keyword evidence="1" id="KW-0646">Protease inhibitor</keyword>
<dbReference type="SMART" id="SM00131">
    <property type="entry name" value="KU"/>
    <property type="match status" value="1"/>
</dbReference>
<evidence type="ECO:0000256" key="1">
    <source>
        <dbReference type="ARBA" id="ARBA00022690"/>
    </source>
</evidence>
<reference evidence="6" key="1">
    <citation type="journal article" date="2017" name="Ticks Tick Borne Dis.">
        <title>An insight into the sialome of Hyalomma excavatum.</title>
        <authorList>
            <person name="Ribeiro J.M."/>
            <person name="Slovak M."/>
            <person name="Francischetti I.M."/>
        </authorList>
    </citation>
    <scope>NUCLEOTIDE SEQUENCE</scope>
    <source>
        <strain evidence="6">Samish</strain>
        <tissue evidence="6">Salivary glands</tissue>
    </source>
</reference>
<dbReference type="PROSITE" id="PS50279">
    <property type="entry name" value="BPTI_KUNITZ_2"/>
    <property type="match status" value="1"/>
</dbReference>
<dbReference type="PRINTS" id="PR00759">
    <property type="entry name" value="BASICPTASE"/>
</dbReference>
<evidence type="ECO:0000256" key="4">
    <source>
        <dbReference type="ARBA" id="ARBA00038506"/>
    </source>
</evidence>
<protein>
    <submittedName>
        <fullName evidence="6">Putative bpti/kunitz family of serine protease inhibitor</fullName>
    </submittedName>
</protein>
<name>A0A131XJ19_9ACAR</name>
<dbReference type="PANTHER" id="PTHR46751">
    <property type="entry name" value="EPPIN"/>
    <property type="match status" value="1"/>
</dbReference>
<keyword evidence="3" id="KW-1015">Disulfide bond</keyword>
<feature type="domain" description="BPTI/Kunitz inhibitor" evidence="5">
    <location>
        <begin position="14"/>
        <end position="64"/>
    </location>
</feature>
<dbReference type="InterPro" id="IPR020901">
    <property type="entry name" value="Prtase_inh_Kunz-CS"/>
</dbReference>
<keyword evidence="2" id="KW-0722">Serine protease inhibitor</keyword>
<evidence type="ECO:0000256" key="3">
    <source>
        <dbReference type="ARBA" id="ARBA00023157"/>
    </source>
</evidence>
<dbReference type="InterPro" id="IPR051388">
    <property type="entry name" value="Serpin_venom_toxin"/>
</dbReference>
<accession>A0A131XJ19</accession>